<evidence type="ECO:0000313" key="3">
    <source>
        <dbReference type="Proteomes" id="UP000315971"/>
    </source>
</evidence>
<organism evidence="2 3">
    <name type="scientific">Solitalea koreensis</name>
    <dbReference type="NCBI Taxonomy" id="543615"/>
    <lineage>
        <taxon>Bacteria</taxon>
        <taxon>Pseudomonadati</taxon>
        <taxon>Bacteroidota</taxon>
        <taxon>Sphingobacteriia</taxon>
        <taxon>Sphingobacteriales</taxon>
        <taxon>Sphingobacteriaceae</taxon>
        <taxon>Solitalea</taxon>
    </lineage>
</organism>
<dbReference type="Gene3D" id="1.10.357.10">
    <property type="entry name" value="Tetracycline Repressor, domain 2"/>
    <property type="match status" value="1"/>
</dbReference>
<keyword evidence="3" id="KW-1185">Reference proteome</keyword>
<dbReference type="InterPro" id="IPR036271">
    <property type="entry name" value="Tet_transcr_reg_TetR-rel_C_sf"/>
</dbReference>
<accession>A0A521ALZ0</accession>
<evidence type="ECO:0000259" key="1">
    <source>
        <dbReference type="Pfam" id="PF17931"/>
    </source>
</evidence>
<dbReference type="OrthoDB" id="977687at2"/>
<dbReference type="SUPFAM" id="SSF48498">
    <property type="entry name" value="Tetracyclin repressor-like, C-terminal domain"/>
    <property type="match status" value="1"/>
</dbReference>
<feature type="domain" description="Tetracyclin repressor-like C-terminal" evidence="1">
    <location>
        <begin position="79"/>
        <end position="205"/>
    </location>
</feature>
<gene>
    <name evidence="2" type="ORF">SAMN06265350_101239</name>
</gene>
<dbReference type="Pfam" id="PF17931">
    <property type="entry name" value="TetR_C_23"/>
    <property type="match status" value="1"/>
</dbReference>
<sequence length="218" mass="25999">MNTKEKLENAYIDYVLSNNEQPKSVYIFTKSLKLKEDDFYTHYNSFEAIEKRIWQQLFTQTMDIIKSQETYAGYNAREKALSFFYSFVEVLKSRRSFIIYSLKHTERSISTPAVLQNVKEEFSKFSLEIINEGMDNNELSDRKYISDRYKDALWLQFSFILNFWIHDDSPDFEKTDEAIEKGINVTFDLMSRSPIDNLIEYGKFLVKNSKFKPDFIFK</sequence>
<name>A0A521ALZ0_9SPHI</name>
<dbReference type="EMBL" id="FXSZ01000001">
    <property type="protein sequence ID" value="SMO35670.1"/>
    <property type="molecule type" value="Genomic_DNA"/>
</dbReference>
<protein>
    <recommendedName>
        <fullName evidence="1">Tetracyclin repressor-like C-terminal domain-containing protein</fullName>
    </recommendedName>
</protein>
<dbReference type="InterPro" id="IPR041673">
    <property type="entry name" value="TetR_C_23"/>
</dbReference>
<dbReference type="RefSeq" id="WP_142600761.1">
    <property type="nucleotide sequence ID" value="NZ_FXSZ01000001.1"/>
</dbReference>
<dbReference type="Proteomes" id="UP000315971">
    <property type="component" value="Unassembled WGS sequence"/>
</dbReference>
<reference evidence="2 3" key="1">
    <citation type="submission" date="2017-05" db="EMBL/GenBank/DDBJ databases">
        <authorList>
            <person name="Varghese N."/>
            <person name="Submissions S."/>
        </authorList>
    </citation>
    <scope>NUCLEOTIDE SEQUENCE [LARGE SCALE GENOMIC DNA]</scope>
    <source>
        <strain evidence="2 3">DSM 21342</strain>
    </source>
</reference>
<dbReference type="AlphaFoldDB" id="A0A521ALZ0"/>
<evidence type="ECO:0000313" key="2">
    <source>
        <dbReference type="EMBL" id="SMO35670.1"/>
    </source>
</evidence>
<proteinExistence type="predicted"/>